<reference evidence="2" key="1">
    <citation type="journal article" date="2014" name="Front. Microbiol.">
        <title>High frequency of phylogenetically diverse reductive dehalogenase-homologous genes in deep subseafloor sedimentary metagenomes.</title>
        <authorList>
            <person name="Kawai M."/>
            <person name="Futagami T."/>
            <person name="Toyoda A."/>
            <person name="Takaki Y."/>
            <person name="Nishi S."/>
            <person name="Hori S."/>
            <person name="Arai W."/>
            <person name="Tsubouchi T."/>
            <person name="Morono Y."/>
            <person name="Uchiyama I."/>
            <person name="Ito T."/>
            <person name="Fujiyama A."/>
            <person name="Inagaki F."/>
            <person name="Takami H."/>
        </authorList>
    </citation>
    <scope>NUCLEOTIDE SEQUENCE</scope>
    <source>
        <strain evidence="2">Expedition CK06-06</strain>
    </source>
</reference>
<comment type="caution">
    <text evidence="2">The sequence shown here is derived from an EMBL/GenBank/DDBJ whole genome shotgun (WGS) entry which is preliminary data.</text>
</comment>
<gene>
    <name evidence="2" type="ORF">S01H1_06484</name>
</gene>
<feature type="region of interest" description="Disordered" evidence="1">
    <location>
        <begin position="1"/>
        <end position="23"/>
    </location>
</feature>
<accession>X0SZZ2</accession>
<name>X0SZZ2_9ZZZZ</name>
<evidence type="ECO:0000313" key="2">
    <source>
        <dbReference type="EMBL" id="GAF81477.1"/>
    </source>
</evidence>
<dbReference type="EMBL" id="BARS01003348">
    <property type="protein sequence ID" value="GAF81477.1"/>
    <property type="molecule type" value="Genomic_DNA"/>
</dbReference>
<protein>
    <submittedName>
        <fullName evidence="2">Uncharacterized protein</fullName>
    </submittedName>
</protein>
<evidence type="ECO:0000256" key="1">
    <source>
        <dbReference type="SAM" id="MobiDB-lite"/>
    </source>
</evidence>
<proteinExistence type="predicted"/>
<sequence>MSKTSVKENPSKAKESTYTEEEIQKQKEVVQKHYENEIPFLEKRLAYEELLTKIETQKFDRFAMQMQMAQAMAPPPEAPTPEGMQQEMANVPTQKRTLKKEI</sequence>
<feature type="region of interest" description="Disordered" evidence="1">
    <location>
        <begin position="69"/>
        <end position="102"/>
    </location>
</feature>
<dbReference type="AlphaFoldDB" id="X0SZZ2"/>
<organism evidence="2">
    <name type="scientific">marine sediment metagenome</name>
    <dbReference type="NCBI Taxonomy" id="412755"/>
    <lineage>
        <taxon>unclassified sequences</taxon>
        <taxon>metagenomes</taxon>
        <taxon>ecological metagenomes</taxon>
    </lineage>
</organism>